<dbReference type="PROSITE" id="PS50853">
    <property type="entry name" value="FN3"/>
    <property type="match status" value="2"/>
</dbReference>
<evidence type="ECO:0000256" key="2">
    <source>
        <dbReference type="SAM" id="MobiDB-lite"/>
    </source>
</evidence>
<accession>A0ABP0SJ51</accession>
<reference evidence="5 6" key="1">
    <citation type="submission" date="2024-02" db="EMBL/GenBank/DDBJ databases">
        <authorList>
            <person name="Chen Y."/>
            <person name="Shah S."/>
            <person name="Dougan E. K."/>
            <person name="Thang M."/>
            <person name="Chan C."/>
        </authorList>
    </citation>
    <scope>NUCLEOTIDE SEQUENCE [LARGE SCALE GENOMIC DNA]</scope>
</reference>
<dbReference type="EMBL" id="CAXAMM010043911">
    <property type="protein sequence ID" value="CAK9112308.1"/>
    <property type="molecule type" value="Genomic_DNA"/>
</dbReference>
<keyword evidence="6" id="KW-1185">Reference proteome</keyword>
<dbReference type="SUPFAM" id="SSF47473">
    <property type="entry name" value="EF-hand"/>
    <property type="match status" value="4"/>
</dbReference>
<proteinExistence type="predicted"/>
<evidence type="ECO:0000256" key="1">
    <source>
        <dbReference type="ARBA" id="ARBA00022837"/>
    </source>
</evidence>
<dbReference type="SUPFAM" id="SSF49265">
    <property type="entry name" value="Fibronectin type III"/>
    <property type="match status" value="2"/>
</dbReference>
<dbReference type="PROSITE" id="PS00018">
    <property type="entry name" value="EF_HAND_1"/>
    <property type="match status" value="1"/>
</dbReference>
<dbReference type="CDD" id="cd00063">
    <property type="entry name" value="FN3"/>
    <property type="match status" value="1"/>
</dbReference>
<evidence type="ECO:0000313" key="5">
    <source>
        <dbReference type="EMBL" id="CAK9112308.1"/>
    </source>
</evidence>
<feature type="domain" description="Fibronectin type-III" evidence="4">
    <location>
        <begin position="2078"/>
        <end position="2176"/>
    </location>
</feature>
<feature type="domain" description="EF-hand" evidence="3">
    <location>
        <begin position="577"/>
        <end position="612"/>
    </location>
</feature>
<dbReference type="InterPro" id="IPR002048">
    <property type="entry name" value="EF_hand_dom"/>
</dbReference>
<feature type="domain" description="EF-hand" evidence="3">
    <location>
        <begin position="301"/>
        <end position="336"/>
    </location>
</feature>
<gene>
    <name evidence="5" type="ORF">SCF082_LOCUS52076</name>
</gene>
<evidence type="ECO:0000313" key="6">
    <source>
        <dbReference type="Proteomes" id="UP001642464"/>
    </source>
</evidence>
<dbReference type="PANTHER" id="PTHR20875:SF2">
    <property type="entry name" value="EF-HAND CALCIUM-BINDING DOMAIN-CONTAINING PROTEIN 6"/>
    <property type="match status" value="1"/>
</dbReference>
<dbReference type="PANTHER" id="PTHR20875">
    <property type="entry name" value="EF-HAND CALCIUM-BINDING DOMAIN-CONTAINING PROTEIN 6-RELATED"/>
    <property type="match status" value="1"/>
</dbReference>
<dbReference type="InterPro" id="IPR013783">
    <property type="entry name" value="Ig-like_fold"/>
</dbReference>
<evidence type="ECO:0000259" key="3">
    <source>
        <dbReference type="PROSITE" id="PS50222"/>
    </source>
</evidence>
<keyword evidence="1" id="KW-0106">Calcium</keyword>
<sequence length="2311" mass="259573">MRELAGVQDIDAELESLRALFRAAEDAGVGFRACFSQFDQDGSGSISIDQFASALQQLGFQVDASLFEYLEDCYRDLGANTPRVSHVAFLRDMLQAQDESMATASLHALHSTKNPTRETKARDSISAFDIMDRLQSFAREFATVNLDGYHQIWMELEQQDSALEGALSIESLGAALKRLGFEASQIDLRRLQRRFPGRRQTQDVVAYRDLLAVMLQSVHPGAVGASLANAEEVEVEDELKDDGDDEVGEGESVAARAQRVAENHAPLLSPDPGRSILERISKAELDSILDGLEALQTQKPHDIVDVRDVFEQFDFDLAGTMSRQAFFKCMGWLGFSDRPEQPQDLRTSALGQHLMSRLARHLEIGEEGQVSYRHLFVLWENRRRTLEREGDLAAQRSERLLSEIVNAVKDNVRNLSLSGIDFEDCFRELDVEGTGLLSHHQIRDALAALGVNNLSVVTLPQAMARFEEPHASGDTVLIRYRDFAKSIKLSIEADQLHDASHISKLDQTRGESSNRAKTEWFNARLADKDLFPSQDLGKEQRILKDCAEVIQTLRRSVQSVLEKKKQGKGGGVIDAGNVNQVLHTCFDDLDFSGDGTVQVTDLHEAMALLGFEVNRRELERVMEFPFLFISRALENGVHVWRQPRSQWELADERRNQAQSRKLELTFDTFKLLVGFAEMLPGEEAVIPHADPARHSHAWRNLFDEQEETHAKPEAIYAKLRQMYAHRKEENLIPTDAFSLFERFDDDNCDLMDESDAQAALAECFDLDISEAETHRLFRWLGVLEPGMHDQSKEPAAWIVPAGSCKVKYRTFLRAIEDPLDQPLSWEDEVFFERLRSHETALALIKATNVDADRVWNRQELVKIVVGAVEGSEKGPIEADSTEPSLAQRASRLIRRFEQPDGGIQMRRFLRALHLDLDGTKHLQLRRIIDGSSESFKALLQSFEKCDTSYSGSVTRRDFLECIEQVIQHVKLTEDEVDALCERFDVSATSGEGGMRIDYRAVVRYFAHDSSQANRAAGLAVAGKDQEKTMQTAHGAKVEFMTDEELAQLSGRSKQIWKVLWESSEETAQSSKVAKGSKKPNGSSSFRSWKVRKDLFEQTVRQLQKFDESICQRNETWERVGIALASIDMLAKLTCPEAEIPSLQNEFTKWTKEKGHAFTKQVMQDSISMEIAVTFSTELNPADSRFFSSQCRKAWCAFERKVKERMLIEQMQLQKRLEDQQCDLVGPDSRKAKNTQRTVQKHHQRTLMQLGICELERVQEEWATRKALEEKERDLELEKEREAHHAHFVKMKEELRVALPQSFRGGDSVDPVLESLIRFSNQRFVHAANFGDLQKTRNALLRAGHVLKDNFRDEDGALELEEFEKHRRRRREVEVGAIAQRRQGADHQFALWCERKQAKIQAAKFLRSVDPPISSRGSLDDRSTLWLDVGRALKAIDPKGLLPLFIKWSDGFQSHKACAQQWATFPPKSFEGSSSKAWPWVHLRSILTKICSKRNANFVGAFQRVAWQQLAKKDHSEAKRKLLYGQLLRCMPAKCFREVLASTGVTLRLHEEKRLMGHFCGVDEDGEDVANSIHFESFLQIVGFPKTDLANLTADSESKPDDDFRWRLSAVGHLPSGEKYELGLEERVQRGLEFAGAPLEVALDWRSQRAGLQRGLIFLNVISRANRRDKAEQELTAARVGPPLRPQLKHDVEQSTSTSLVLTWASRGEHAIPTSDDVSFFTLERALTNSTNGKFGGFELIFRDPPARTDPPSSPTGSFQITGLEPSTCYEFRLVAFNEHGASRPTQVILATLPVAPPQPKLGSIFCEGQSARCRIAWGSTAPSRSDSAIPIAVLPDTSASRIPVKGPGRPSNIGARGGSRKRGKQFELILRDENHIEDLGDSKELGFVVYRGQASCTDVVGLKPGKSYFFCVRGINAFGEPGPASALCRIIPLVPPFRPRAELTESHRSLVLSWDPYVVNAASLIDPASTTAGRSDSNDGGLAARGVLADWNDTVQAWQTEGTGHVGIKYVVQVQQVQGPNSEGSLKLKKETSFPRIQVDNLLHNAKFRARVRAVCAFADLDAPVQTPWSDWIEIESPPACPGQAILVHAKARQLTLRWAAPHCGAALYAVEVQELDLEAKSGAEWKEVYRGAQTLAILSLLKPQHVYRSRIFALSADGNLRSVPSLPAQHTTLSVGADRASRFTPATAKADFDMPCPRNALVLGDLIIFSERLASAPPADEQRVCQNRWRTVAGRVVALRKAGGSKRQHSAKDQIWFEVEWSSVTDADDEPSQSRLQHGARIQRTREQVFRFETELGVYRAPWAEESARQ</sequence>
<feature type="domain" description="EF-hand" evidence="3">
    <location>
        <begin position="26"/>
        <end position="61"/>
    </location>
</feature>
<dbReference type="InterPro" id="IPR052603">
    <property type="entry name" value="EFCB6"/>
</dbReference>
<dbReference type="InterPro" id="IPR018247">
    <property type="entry name" value="EF_Hand_1_Ca_BS"/>
</dbReference>
<organism evidence="5 6">
    <name type="scientific">Durusdinium trenchii</name>
    <dbReference type="NCBI Taxonomy" id="1381693"/>
    <lineage>
        <taxon>Eukaryota</taxon>
        <taxon>Sar</taxon>
        <taxon>Alveolata</taxon>
        <taxon>Dinophyceae</taxon>
        <taxon>Suessiales</taxon>
        <taxon>Symbiodiniaceae</taxon>
        <taxon>Durusdinium</taxon>
    </lineage>
</organism>
<feature type="domain" description="EF-hand" evidence="3">
    <location>
        <begin position="417"/>
        <end position="452"/>
    </location>
</feature>
<comment type="caution">
    <text evidence="5">The sequence shown here is derived from an EMBL/GenBank/DDBJ whole genome shotgun (WGS) entry which is preliminary data.</text>
</comment>
<dbReference type="Gene3D" id="1.10.238.10">
    <property type="entry name" value="EF-hand"/>
    <property type="match status" value="4"/>
</dbReference>
<feature type="region of interest" description="Disordered" evidence="2">
    <location>
        <begin position="1840"/>
        <end position="1859"/>
    </location>
</feature>
<name>A0ABP0SJ51_9DINO</name>
<dbReference type="InterPro" id="IPR011992">
    <property type="entry name" value="EF-hand-dom_pair"/>
</dbReference>
<evidence type="ECO:0000259" key="4">
    <source>
        <dbReference type="PROSITE" id="PS50853"/>
    </source>
</evidence>
<dbReference type="PROSITE" id="PS50222">
    <property type="entry name" value="EF_HAND_2"/>
    <property type="match status" value="4"/>
</dbReference>
<dbReference type="SMART" id="SM00060">
    <property type="entry name" value="FN3"/>
    <property type="match status" value="4"/>
</dbReference>
<dbReference type="SMART" id="SM00054">
    <property type="entry name" value="EFh"/>
    <property type="match status" value="5"/>
</dbReference>
<dbReference type="InterPro" id="IPR036116">
    <property type="entry name" value="FN3_sf"/>
</dbReference>
<dbReference type="Proteomes" id="UP001642464">
    <property type="component" value="Unassembled WGS sequence"/>
</dbReference>
<dbReference type="InterPro" id="IPR003961">
    <property type="entry name" value="FN3_dom"/>
</dbReference>
<feature type="domain" description="Fibronectin type-III" evidence="4">
    <location>
        <begin position="1681"/>
        <end position="1797"/>
    </location>
</feature>
<dbReference type="Pfam" id="PF00041">
    <property type="entry name" value="fn3"/>
    <property type="match status" value="1"/>
</dbReference>
<dbReference type="Gene3D" id="2.60.40.10">
    <property type="entry name" value="Immunoglobulins"/>
    <property type="match status" value="2"/>
</dbReference>
<protein>
    <submittedName>
        <fullName evidence="5">Fibronectin type III domain-containing protein 3B</fullName>
    </submittedName>
</protein>